<feature type="compositionally biased region" description="Basic and acidic residues" evidence="1">
    <location>
        <begin position="12"/>
        <end position="29"/>
    </location>
</feature>
<feature type="region of interest" description="Disordered" evidence="1">
    <location>
        <begin position="1"/>
        <end position="91"/>
    </location>
</feature>
<dbReference type="KEGG" id="goe:100901508"/>
<dbReference type="RefSeq" id="XP_018496553.1">
    <property type="nucleotide sequence ID" value="XM_018641037.1"/>
</dbReference>
<protein>
    <submittedName>
        <fullName evidence="3">Uncharacterized protein LOC100901508</fullName>
    </submittedName>
</protein>
<name>A0AAJ7L7T5_9ACAR</name>
<reference evidence="3" key="1">
    <citation type="submission" date="2025-08" db="UniProtKB">
        <authorList>
            <consortium name="RefSeq"/>
        </authorList>
    </citation>
    <scope>IDENTIFICATION</scope>
</reference>
<sequence>MEDQLMRASRQNTDDLLRQWQSKSDEVKESLAGARKTVDRMGIACKSPSDSSASSRSCEDMEADSDSDFELRRPSTSSDDNSNSSCDPSQSLKLARESLGLEDPARLRADPLKMDISGELSCADTETSLSLMRRRKTVHEIPQIIINTPEGTDKFKRRRSTGEVVRSFSDTNAARQRR</sequence>
<dbReference type="GeneID" id="100901508"/>
<feature type="compositionally biased region" description="Low complexity" evidence="1">
    <location>
        <begin position="74"/>
        <end position="91"/>
    </location>
</feature>
<dbReference type="AlphaFoldDB" id="A0AAJ7L7T5"/>
<keyword evidence="2" id="KW-1185">Reference proteome</keyword>
<proteinExistence type="predicted"/>
<feature type="compositionally biased region" description="Polar residues" evidence="1">
    <location>
        <begin position="168"/>
        <end position="178"/>
    </location>
</feature>
<evidence type="ECO:0000313" key="3">
    <source>
        <dbReference type="RefSeq" id="XP_018496553.1"/>
    </source>
</evidence>
<gene>
    <name evidence="3" type="primary">LOC100901508</name>
</gene>
<evidence type="ECO:0000313" key="2">
    <source>
        <dbReference type="Proteomes" id="UP000694867"/>
    </source>
</evidence>
<organism evidence="2 3">
    <name type="scientific">Galendromus occidentalis</name>
    <name type="common">western predatory mite</name>
    <dbReference type="NCBI Taxonomy" id="34638"/>
    <lineage>
        <taxon>Eukaryota</taxon>
        <taxon>Metazoa</taxon>
        <taxon>Ecdysozoa</taxon>
        <taxon>Arthropoda</taxon>
        <taxon>Chelicerata</taxon>
        <taxon>Arachnida</taxon>
        <taxon>Acari</taxon>
        <taxon>Parasitiformes</taxon>
        <taxon>Mesostigmata</taxon>
        <taxon>Gamasina</taxon>
        <taxon>Phytoseioidea</taxon>
        <taxon>Phytoseiidae</taxon>
        <taxon>Typhlodrominae</taxon>
        <taxon>Galendromus</taxon>
    </lineage>
</organism>
<evidence type="ECO:0000256" key="1">
    <source>
        <dbReference type="SAM" id="MobiDB-lite"/>
    </source>
</evidence>
<feature type="region of interest" description="Disordered" evidence="1">
    <location>
        <begin position="154"/>
        <end position="178"/>
    </location>
</feature>
<feature type="compositionally biased region" description="Low complexity" evidence="1">
    <location>
        <begin position="47"/>
        <end position="56"/>
    </location>
</feature>
<accession>A0AAJ7L7T5</accession>
<dbReference type="Proteomes" id="UP000694867">
    <property type="component" value="Unplaced"/>
</dbReference>